<dbReference type="InterPro" id="IPR046155">
    <property type="entry name" value="DUF6157"/>
</dbReference>
<protein>
    <submittedName>
        <fullName evidence="1">Uncharacterized protein</fullName>
    </submittedName>
</protein>
<name>A0A402D2Z4_9BACT</name>
<proteinExistence type="predicted"/>
<dbReference type="RefSeq" id="WP_174721495.1">
    <property type="nucleotide sequence ID" value="NZ_AP025739.1"/>
</dbReference>
<organism evidence="1 2">
    <name type="scientific">Capsulimonas corticalis</name>
    <dbReference type="NCBI Taxonomy" id="2219043"/>
    <lineage>
        <taxon>Bacteria</taxon>
        <taxon>Bacillati</taxon>
        <taxon>Armatimonadota</taxon>
        <taxon>Armatimonadia</taxon>
        <taxon>Capsulimonadales</taxon>
        <taxon>Capsulimonadaceae</taxon>
        <taxon>Capsulimonas</taxon>
    </lineage>
</organism>
<sequence length="138" mass="15644">MNYYSAFIHIATDSTAVAAKIPASKGEAKTIPALEYELLTERPYFYTQEELLFEVHLRRSSVSEEERRARRDALWAEFFSRPHACLRASGLAKTHGWGIHFDGEGKIGLVAVESPEYERYAGSPNLQQVPAMRGKRLK</sequence>
<dbReference type="EMBL" id="AP025739">
    <property type="protein sequence ID" value="BDI28408.1"/>
    <property type="molecule type" value="Genomic_DNA"/>
</dbReference>
<evidence type="ECO:0000313" key="1">
    <source>
        <dbReference type="EMBL" id="BDI28408.1"/>
    </source>
</evidence>
<keyword evidence="2" id="KW-1185">Reference proteome</keyword>
<dbReference type="AlphaFoldDB" id="A0A402D2Z4"/>
<dbReference type="KEGG" id="ccot:CCAX7_004590"/>
<dbReference type="Proteomes" id="UP000287394">
    <property type="component" value="Chromosome"/>
</dbReference>
<reference evidence="1 2" key="1">
    <citation type="journal article" date="2019" name="Int. J. Syst. Evol. Microbiol.">
        <title>Capsulimonas corticalis gen. nov., sp. nov., an aerobic capsulated bacterium, of a novel bacterial order, Capsulimonadales ord. nov., of the class Armatimonadia of the phylum Armatimonadetes.</title>
        <authorList>
            <person name="Li J."/>
            <person name="Kudo C."/>
            <person name="Tonouchi A."/>
        </authorList>
    </citation>
    <scope>NUCLEOTIDE SEQUENCE [LARGE SCALE GENOMIC DNA]</scope>
    <source>
        <strain evidence="1 2">AX-7</strain>
    </source>
</reference>
<accession>A0A402D2Z4</accession>
<dbReference type="Pfam" id="PF19654">
    <property type="entry name" value="DUF6157"/>
    <property type="match status" value="1"/>
</dbReference>
<evidence type="ECO:0000313" key="2">
    <source>
        <dbReference type="Proteomes" id="UP000287394"/>
    </source>
</evidence>
<gene>
    <name evidence="1" type="ORF">CCAX7_004590</name>
</gene>